<dbReference type="InterPro" id="IPR015001">
    <property type="entry name" value="DUF1850"/>
</dbReference>
<evidence type="ECO:0000313" key="2">
    <source>
        <dbReference type="Proteomes" id="UP000199200"/>
    </source>
</evidence>
<sequence length="158" mass="17934">MKSKSFIFGGIAVVMLLLSLLIRVSAIRVTTDGWQEDIPVDRFEVGWIHSVEKEPWFETYEVRDGKLYLTETRFKTFGAGVPSDGKVIPSDDGFVHMALEQQIGELTISTSANVRTTLYTEKGDRPLYDSGGERWTVRITHQQVPLWRLIGGAHHERN</sequence>
<dbReference type="STRING" id="426757.SAMN04488127_0476"/>
<accession>A0A1H6TS15</accession>
<evidence type="ECO:0008006" key="3">
    <source>
        <dbReference type="Google" id="ProtNLM"/>
    </source>
</evidence>
<dbReference type="OrthoDB" id="4411648at2"/>
<dbReference type="EMBL" id="FNZF01000001">
    <property type="protein sequence ID" value="SEI79040.1"/>
    <property type="molecule type" value="Genomic_DNA"/>
</dbReference>
<dbReference type="Pfam" id="PF08905">
    <property type="entry name" value="DUF1850"/>
    <property type="match status" value="1"/>
</dbReference>
<evidence type="ECO:0000313" key="1">
    <source>
        <dbReference type="EMBL" id="SEI79040.1"/>
    </source>
</evidence>
<dbReference type="AlphaFoldDB" id="A0A1H6TS15"/>
<keyword evidence="2" id="KW-1185">Reference proteome</keyword>
<dbReference type="Proteomes" id="UP000199200">
    <property type="component" value="Unassembled WGS sequence"/>
</dbReference>
<dbReference type="RefSeq" id="WP_092049481.1">
    <property type="nucleotide sequence ID" value="NZ_FNZF01000001.1"/>
</dbReference>
<reference evidence="2" key="1">
    <citation type="submission" date="2016-10" db="EMBL/GenBank/DDBJ databases">
        <authorList>
            <person name="Varghese N."/>
            <person name="Submissions S."/>
        </authorList>
    </citation>
    <scope>NUCLEOTIDE SEQUENCE [LARGE SCALE GENOMIC DNA]</scope>
    <source>
        <strain evidence="2">CGMCC 1.6763</strain>
    </source>
</reference>
<gene>
    <name evidence="1" type="ORF">SAMN04488127_0476</name>
</gene>
<protein>
    <recommendedName>
        <fullName evidence="3">DUF1850 domain-containing protein</fullName>
    </recommendedName>
</protein>
<proteinExistence type="predicted"/>
<organism evidence="1 2">
    <name type="scientific">Bhargavaea ginsengi</name>
    <dbReference type="NCBI Taxonomy" id="426757"/>
    <lineage>
        <taxon>Bacteria</taxon>
        <taxon>Bacillati</taxon>
        <taxon>Bacillota</taxon>
        <taxon>Bacilli</taxon>
        <taxon>Bacillales</taxon>
        <taxon>Caryophanaceae</taxon>
        <taxon>Bhargavaea</taxon>
    </lineage>
</organism>
<name>A0A1H6TS15_9BACL</name>